<dbReference type="GO" id="GO:0016471">
    <property type="term" value="C:vacuolar proton-transporting V-type ATPase complex"/>
    <property type="evidence" value="ECO:0007669"/>
    <property type="project" value="TreeGrafter"/>
</dbReference>
<reference evidence="12" key="1">
    <citation type="journal article" date="2020" name="mSystems">
        <title>Genome- and Community-Level Interaction Insights into Carbon Utilization and Element Cycling Functions of Hydrothermarchaeota in Hydrothermal Sediment.</title>
        <authorList>
            <person name="Zhou Z."/>
            <person name="Liu Y."/>
            <person name="Xu W."/>
            <person name="Pan J."/>
            <person name="Luo Z.H."/>
            <person name="Li M."/>
        </authorList>
    </citation>
    <scope>NUCLEOTIDE SEQUENCE [LARGE SCALE GENOMIC DNA]</scope>
    <source>
        <strain evidence="12">SpSt-618</strain>
    </source>
</reference>
<gene>
    <name evidence="12" type="ORF">ENT87_00605</name>
</gene>
<evidence type="ECO:0000256" key="9">
    <source>
        <dbReference type="ARBA" id="ARBA00068671"/>
    </source>
</evidence>
<proteinExistence type="inferred from homology"/>
<keyword evidence="4 10" id="KW-0812">Transmembrane</keyword>
<keyword evidence="11" id="KW-0175">Coiled coil</keyword>
<feature type="transmembrane region" description="Helical" evidence="10">
    <location>
        <begin position="583"/>
        <end position="604"/>
    </location>
</feature>
<dbReference type="EMBL" id="DTAI01000018">
    <property type="protein sequence ID" value="HGN36043.1"/>
    <property type="molecule type" value="Genomic_DNA"/>
</dbReference>
<evidence type="ECO:0000256" key="3">
    <source>
        <dbReference type="ARBA" id="ARBA00022448"/>
    </source>
</evidence>
<evidence type="ECO:0000256" key="7">
    <source>
        <dbReference type="ARBA" id="ARBA00023136"/>
    </source>
</evidence>
<evidence type="ECO:0000256" key="2">
    <source>
        <dbReference type="ARBA" id="ARBA00009904"/>
    </source>
</evidence>
<feature type="transmembrane region" description="Helical" evidence="10">
    <location>
        <begin position="399"/>
        <end position="419"/>
    </location>
</feature>
<dbReference type="GO" id="GO:0033179">
    <property type="term" value="C:proton-transporting V-type ATPase, V0 domain"/>
    <property type="evidence" value="ECO:0007669"/>
    <property type="project" value="InterPro"/>
</dbReference>
<keyword evidence="6 10" id="KW-0406">Ion transport</keyword>
<evidence type="ECO:0000256" key="8">
    <source>
        <dbReference type="ARBA" id="ARBA00059506"/>
    </source>
</evidence>
<comment type="similarity">
    <text evidence="2 10">Belongs to the V-ATPase 116 kDa subunit family.</text>
</comment>
<organism evidence="12">
    <name type="scientific">Ignisphaera aggregans</name>
    <dbReference type="NCBI Taxonomy" id="334771"/>
    <lineage>
        <taxon>Archaea</taxon>
        <taxon>Thermoproteota</taxon>
        <taxon>Thermoprotei</taxon>
        <taxon>Desulfurococcales</taxon>
        <taxon>Desulfurococcaceae</taxon>
        <taxon>Ignisphaera</taxon>
    </lineage>
</organism>
<accession>A0A7J3I5V7</accession>
<evidence type="ECO:0000313" key="12">
    <source>
        <dbReference type="EMBL" id="HGN36043.1"/>
    </source>
</evidence>
<keyword evidence="5 10" id="KW-1133">Transmembrane helix</keyword>
<evidence type="ECO:0000256" key="11">
    <source>
        <dbReference type="SAM" id="Coils"/>
    </source>
</evidence>
<evidence type="ECO:0000256" key="4">
    <source>
        <dbReference type="ARBA" id="ARBA00022692"/>
    </source>
</evidence>
<dbReference type="GO" id="GO:0007035">
    <property type="term" value="P:vacuolar acidification"/>
    <property type="evidence" value="ECO:0007669"/>
    <property type="project" value="TreeGrafter"/>
</dbReference>
<comment type="caution">
    <text evidence="12">The sequence shown here is derived from an EMBL/GenBank/DDBJ whole genome shotgun (WGS) entry which is preliminary data.</text>
</comment>
<comment type="function">
    <text evidence="8">Component of the A-type ATP synthase that produces ATP from ADP in the presence of a proton gradient across the membrane.</text>
</comment>
<evidence type="ECO:0000256" key="10">
    <source>
        <dbReference type="RuleBase" id="RU361189"/>
    </source>
</evidence>
<dbReference type="GO" id="GO:0051117">
    <property type="term" value="F:ATPase binding"/>
    <property type="evidence" value="ECO:0007669"/>
    <property type="project" value="TreeGrafter"/>
</dbReference>
<comment type="subcellular location">
    <subcellularLocation>
        <location evidence="1">Membrane</location>
        <topology evidence="1">Multi-pass membrane protein</topology>
    </subcellularLocation>
</comment>
<evidence type="ECO:0000256" key="6">
    <source>
        <dbReference type="ARBA" id="ARBA00023065"/>
    </source>
</evidence>
<name>A0A7J3I5V7_9CREN</name>
<dbReference type="Pfam" id="PF01496">
    <property type="entry name" value="V_ATPase_I"/>
    <property type="match status" value="1"/>
</dbReference>
<feature type="transmembrane region" description="Helical" evidence="10">
    <location>
        <begin position="439"/>
        <end position="461"/>
    </location>
</feature>
<dbReference type="PANTHER" id="PTHR11629">
    <property type="entry name" value="VACUOLAR PROTON ATPASES"/>
    <property type="match status" value="1"/>
</dbReference>
<dbReference type="GO" id="GO:0046961">
    <property type="term" value="F:proton-transporting ATPase activity, rotational mechanism"/>
    <property type="evidence" value="ECO:0007669"/>
    <property type="project" value="InterPro"/>
</dbReference>
<keyword evidence="3 10" id="KW-0813">Transport</keyword>
<dbReference type="InterPro" id="IPR002490">
    <property type="entry name" value="V-ATPase_116kDa_su"/>
</dbReference>
<evidence type="ECO:0000256" key="5">
    <source>
        <dbReference type="ARBA" id="ARBA00022989"/>
    </source>
</evidence>
<protein>
    <recommendedName>
        <fullName evidence="9 10">A-type ATP synthase subunit I</fullName>
    </recommendedName>
</protein>
<feature type="transmembrane region" description="Helical" evidence="10">
    <location>
        <begin position="511"/>
        <end position="541"/>
    </location>
</feature>
<keyword evidence="7 10" id="KW-0472">Membrane</keyword>
<dbReference type="PANTHER" id="PTHR11629:SF63">
    <property type="entry name" value="V-TYPE PROTON ATPASE SUBUNIT A"/>
    <property type="match status" value="1"/>
</dbReference>
<evidence type="ECO:0000256" key="1">
    <source>
        <dbReference type="ARBA" id="ARBA00004141"/>
    </source>
</evidence>
<feature type="transmembrane region" description="Helical" evidence="10">
    <location>
        <begin position="473"/>
        <end position="491"/>
    </location>
</feature>
<feature type="transmembrane region" description="Helical" evidence="10">
    <location>
        <begin position="352"/>
        <end position="378"/>
    </location>
</feature>
<dbReference type="AlphaFoldDB" id="A0A7J3I5V7"/>
<feature type="coiled-coil region" evidence="11">
    <location>
        <begin position="220"/>
        <end position="247"/>
    </location>
</feature>
<sequence length="651" mass="73247">MSSLRSLILSDPDTAFKVYIITPTEYISEITEKLFRLGVFEPIQQESKERELREIKEYIGFIERAKLLYNEISSYIKQPITIEITEIPTDIREGIKRVYANLSSILSDIEVLNNEVLNMKRSIEILLLIKQLIEKILEKYPNADTSILHYRGSIYAVETFIASKQSVNLIRSKALLTIAEAEGDNYAAISALLPLKGYEELFRALPQDVRIFNVVEKYGITKLDAVLDRLNIEIESLSQHISDVTSRIENIIERNINEIAMLKLLLDIEYKKIEIWKNTLSSKYLTTLVGWIPKSKIDSAIKILQGLPVYTMYEVDPNPPVDFNNLKPFKPFEIITEMYGIPSPNEWDPTPFLTYSFILFFSLMFADVGYGIGLALAARYVLPKFVENPKALGFRRLQQVLYISSAGCIILGILSKSFLGSLLGTHLPIPRILDYLDLMSMMGLSITIGYIFVLISHVFAALKNFRLKDRGGFLSEVGIVLIMIAGAQYLRPYLYSYFRANIPVIPIFYEYSLWISLASIAIIIIGKIISLHGLGALLWLFDVLGIIGDVFSFIRIAGIGMGSAMLAEIFNGFITGAFTMPNIIVGMVAGILMSFILHLFNLAVSAIGPFVHSLRLCLFEISSKFLEGAGRRIQPVKIAIEPIILGGVSVR</sequence>